<dbReference type="InterPro" id="IPR003115">
    <property type="entry name" value="ParB_N"/>
</dbReference>
<reference evidence="3 4" key="1">
    <citation type="submission" date="2017-12" db="EMBL/GenBank/DDBJ databases">
        <authorList>
            <person name="Hurst M.R.H."/>
        </authorList>
    </citation>
    <scope>NUCLEOTIDE SEQUENCE [LARGE SCALE GENOMIC DNA]</scope>
    <source>
        <strain evidence="3 4">SY-3-19</strain>
    </source>
</reference>
<dbReference type="RefSeq" id="WP_104831442.1">
    <property type="nucleotide sequence ID" value="NZ_PJCH01000015.1"/>
</dbReference>
<dbReference type="Proteomes" id="UP000239504">
    <property type="component" value="Unassembled WGS sequence"/>
</dbReference>
<dbReference type="GO" id="GO:0007059">
    <property type="term" value="P:chromosome segregation"/>
    <property type="evidence" value="ECO:0007669"/>
    <property type="project" value="TreeGrafter"/>
</dbReference>
<name>A0A2S7K138_9PROT</name>
<dbReference type="SUPFAM" id="SSF109709">
    <property type="entry name" value="KorB DNA-binding domain-like"/>
    <property type="match status" value="1"/>
</dbReference>
<dbReference type="PANTHER" id="PTHR33375">
    <property type="entry name" value="CHROMOSOME-PARTITIONING PROTEIN PARB-RELATED"/>
    <property type="match status" value="1"/>
</dbReference>
<evidence type="ECO:0000313" key="4">
    <source>
        <dbReference type="Proteomes" id="UP000239504"/>
    </source>
</evidence>
<evidence type="ECO:0000313" key="3">
    <source>
        <dbReference type="EMBL" id="PQA86230.1"/>
    </source>
</evidence>
<gene>
    <name evidence="3" type="ORF">CW354_17930</name>
</gene>
<dbReference type="EMBL" id="PJCH01000015">
    <property type="protein sequence ID" value="PQA86230.1"/>
    <property type="molecule type" value="Genomic_DNA"/>
</dbReference>
<keyword evidence="4" id="KW-1185">Reference proteome</keyword>
<evidence type="ECO:0000256" key="1">
    <source>
        <dbReference type="ARBA" id="ARBA00006295"/>
    </source>
</evidence>
<sequence length="564" mass="62753">MELQTIPLDRLAVSALNMRASRKKPYLDDILPSIRERGVLVPLLVRPNGEPDHFEIVAGRRRFLASKTIEKETGEARELPCRVLAEGDDAAAVEASILENTARLEPDEMQEFEAFKNLNDKGKSVDEIARIFGLTELTVKRRFALASLIPGIRKAYADDDIDGASITALTLASVAKQREWFEMFKSEDMRAPRGPALKRWLLGGGEIETSAALFSLEDYDGDIFEDLFGERSVFADAEKFWARQEAAIEVEREKLISSGWSKVTVLPRGEFFHSWEYDQLPKKEGGEVFVEVRHSGEVAFIKGYAPRRKKSAAKTEKRTERPECSAPLENYVDLHRHAAARVVLLKHQQIAMRLLAAHLIAGAPNIRCQPDRQATRKEETAASVAASKGQIAFEKERADIGKLLDLDEPSFITGGNEDGWRMACVFAKIMTLSDTDITRILTFVTAEIIAAGHEAVDCLARVVPIDIADWMTPDDAFFELLRDKNMTNAMLADIAGDSVAKANSDATAKAQKAIIRDCLDGRNGREKTQNWRPRWLQFPALSYGDVGKPGAVKRAEKIAPLFAG</sequence>
<evidence type="ECO:0000259" key="2">
    <source>
        <dbReference type="SMART" id="SM00470"/>
    </source>
</evidence>
<dbReference type="InterPro" id="IPR036086">
    <property type="entry name" value="ParB/Sulfiredoxin_sf"/>
</dbReference>
<organism evidence="3 4">
    <name type="scientific">Hyphococcus luteus</name>
    <dbReference type="NCBI Taxonomy" id="2058213"/>
    <lineage>
        <taxon>Bacteria</taxon>
        <taxon>Pseudomonadati</taxon>
        <taxon>Pseudomonadota</taxon>
        <taxon>Alphaproteobacteria</taxon>
        <taxon>Parvularculales</taxon>
        <taxon>Parvularculaceae</taxon>
        <taxon>Hyphococcus</taxon>
    </lineage>
</organism>
<dbReference type="OrthoDB" id="9813122at2"/>
<feature type="domain" description="ParB-like N-terminal" evidence="2">
    <location>
        <begin position="4"/>
        <end position="101"/>
    </location>
</feature>
<comment type="caution">
    <text evidence="3">The sequence shown here is derived from an EMBL/GenBank/DDBJ whole genome shotgun (WGS) entry which is preliminary data.</text>
</comment>
<protein>
    <submittedName>
        <fullName evidence="3">Chromosome partitioning protein ParB</fullName>
    </submittedName>
</protein>
<dbReference type="InterPro" id="IPR050336">
    <property type="entry name" value="Chromosome_partition/occlusion"/>
</dbReference>
<dbReference type="AlphaFoldDB" id="A0A2S7K138"/>
<dbReference type="Gene3D" id="3.90.1530.30">
    <property type="match status" value="1"/>
</dbReference>
<proteinExistence type="inferred from homology"/>
<dbReference type="InterPro" id="IPR004437">
    <property type="entry name" value="ParB/RepB/Spo0J"/>
</dbReference>
<dbReference type="GO" id="GO:0003677">
    <property type="term" value="F:DNA binding"/>
    <property type="evidence" value="ECO:0007669"/>
    <property type="project" value="InterPro"/>
</dbReference>
<dbReference type="PANTHER" id="PTHR33375:SF7">
    <property type="entry name" value="CHROMOSOME 2-PARTITIONING PROTEIN PARB-RELATED"/>
    <property type="match status" value="1"/>
</dbReference>
<dbReference type="NCBIfam" id="TIGR00180">
    <property type="entry name" value="parB_part"/>
    <property type="match status" value="1"/>
</dbReference>
<dbReference type="SUPFAM" id="SSF110849">
    <property type="entry name" value="ParB/Sulfiredoxin"/>
    <property type="match status" value="1"/>
</dbReference>
<dbReference type="Gene3D" id="1.10.10.2830">
    <property type="match status" value="1"/>
</dbReference>
<dbReference type="SMART" id="SM00470">
    <property type="entry name" value="ParB"/>
    <property type="match status" value="1"/>
</dbReference>
<accession>A0A2S7K138</accession>
<dbReference type="Pfam" id="PF02195">
    <property type="entry name" value="ParB_N"/>
    <property type="match status" value="1"/>
</dbReference>
<comment type="similarity">
    <text evidence="1">Belongs to the ParB family.</text>
</comment>
<dbReference type="GO" id="GO:0005694">
    <property type="term" value="C:chromosome"/>
    <property type="evidence" value="ECO:0007669"/>
    <property type="project" value="TreeGrafter"/>
</dbReference>